<dbReference type="EMBL" id="CP051151">
    <property type="protein sequence ID" value="QLY40779.1"/>
    <property type="molecule type" value="Genomic_DNA"/>
</dbReference>
<dbReference type="Proteomes" id="UP000512167">
    <property type="component" value="Chromosome"/>
</dbReference>
<evidence type="ECO:0000313" key="2">
    <source>
        <dbReference type="Proteomes" id="UP000512167"/>
    </source>
</evidence>
<dbReference type="AlphaFoldDB" id="A0A7L6N8C2"/>
<dbReference type="KEGG" id="tbk:HF295_07900"/>
<keyword evidence="2" id="KW-1185">Reference proteome</keyword>
<dbReference type="RefSeq" id="WP_312031627.1">
    <property type="nucleotide sequence ID" value="NZ_CP051151.1"/>
</dbReference>
<evidence type="ECO:0000313" key="1">
    <source>
        <dbReference type="EMBL" id="QLY40779.1"/>
    </source>
</evidence>
<protein>
    <submittedName>
        <fullName evidence="1">Heme-binding protein</fullName>
    </submittedName>
</protein>
<sequence length="169" mass="19974">MPLFETIKYKLINKEKNIEIRQYKDVLLASTKTQMNSSMDSGFNNVFNYISGENQNNQKISMTTPVVTYEEDNQLVTGFYVPSKYSMELAPKPKSEKVFLNQLNESIYAVIKFRGKWTKENFNKYDRILIEYINDNNYLIQSSRLILRYQPPIVPGIFRRNEIAYQIKK</sequence>
<dbReference type="PANTHER" id="PTHR11220:SF1">
    <property type="entry name" value="HEME-BINDING PROTEIN 2"/>
    <property type="match status" value="1"/>
</dbReference>
<gene>
    <name evidence="1" type="ORF">HF295_07900</name>
</gene>
<dbReference type="InterPro" id="IPR011256">
    <property type="entry name" value="Reg_factor_effector_dom_sf"/>
</dbReference>
<organism evidence="1 2">
    <name type="scientific">Hujiaoplasma nucleasis</name>
    <dbReference type="NCBI Taxonomy" id="2725268"/>
    <lineage>
        <taxon>Bacteria</taxon>
        <taxon>Bacillati</taxon>
        <taxon>Mycoplasmatota</taxon>
        <taxon>Mollicutes</taxon>
        <taxon>Candidatus Izemoplasmatales</taxon>
        <taxon>Hujiaoplasmataceae</taxon>
        <taxon>Hujiaoplasma</taxon>
    </lineage>
</organism>
<dbReference type="Gene3D" id="3.20.80.10">
    <property type="entry name" value="Regulatory factor, effector binding domain"/>
    <property type="match status" value="1"/>
</dbReference>
<dbReference type="Pfam" id="PF04832">
    <property type="entry name" value="SOUL"/>
    <property type="match status" value="1"/>
</dbReference>
<reference evidence="1 2" key="1">
    <citation type="submission" date="2020-04" db="EMBL/GenBank/DDBJ databases">
        <authorList>
            <person name="Zheng R.K."/>
            <person name="Sun C.M."/>
        </authorList>
    </citation>
    <scope>NUCLEOTIDE SEQUENCE [LARGE SCALE GENOMIC DNA]</scope>
    <source>
        <strain evidence="2">zrk29</strain>
    </source>
</reference>
<dbReference type="PANTHER" id="PTHR11220">
    <property type="entry name" value="HEME-BINDING PROTEIN-RELATED"/>
    <property type="match status" value="1"/>
</dbReference>
<proteinExistence type="predicted"/>
<accession>A0A7L6N8C2</accession>
<dbReference type="SUPFAM" id="SSF55136">
    <property type="entry name" value="Probable bacterial effector-binding domain"/>
    <property type="match status" value="1"/>
</dbReference>
<dbReference type="InterPro" id="IPR006917">
    <property type="entry name" value="SOUL_heme-bd"/>
</dbReference>
<name>A0A7L6N8C2_9MOLU</name>